<keyword evidence="2" id="KW-1185">Reference proteome</keyword>
<name>A0A5P1FSE6_ASPOF</name>
<dbReference type="Gene3D" id="3.40.50.1820">
    <property type="entry name" value="alpha/beta hydrolase"/>
    <property type="match status" value="1"/>
</dbReference>
<dbReference type="EMBL" id="CM007381">
    <property type="protein sequence ID" value="ONK79631.1"/>
    <property type="molecule type" value="Genomic_DNA"/>
</dbReference>
<gene>
    <name evidence="1" type="ORF">A4U43_C01F8340</name>
</gene>
<accession>A0A5P1FSE6</accession>
<proteinExistence type="predicted"/>
<evidence type="ECO:0008006" key="3">
    <source>
        <dbReference type="Google" id="ProtNLM"/>
    </source>
</evidence>
<dbReference type="InterPro" id="IPR029058">
    <property type="entry name" value="AB_hydrolase_fold"/>
</dbReference>
<evidence type="ECO:0000313" key="2">
    <source>
        <dbReference type="Proteomes" id="UP000243459"/>
    </source>
</evidence>
<dbReference type="Gramene" id="ONK79631">
    <property type="protein sequence ID" value="ONK79631"/>
    <property type="gene ID" value="A4U43_C01F8340"/>
</dbReference>
<dbReference type="Proteomes" id="UP000243459">
    <property type="component" value="Chromosome 1"/>
</dbReference>
<organism evidence="1 2">
    <name type="scientific">Asparagus officinalis</name>
    <name type="common">Garden asparagus</name>
    <dbReference type="NCBI Taxonomy" id="4686"/>
    <lineage>
        <taxon>Eukaryota</taxon>
        <taxon>Viridiplantae</taxon>
        <taxon>Streptophyta</taxon>
        <taxon>Embryophyta</taxon>
        <taxon>Tracheophyta</taxon>
        <taxon>Spermatophyta</taxon>
        <taxon>Magnoliopsida</taxon>
        <taxon>Liliopsida</taxon>
        <taxon>Asparagales</taxon>
        <taxon>Asparagaceae</taxon>
        <taxon>Asparagoideae</taxon>
        <taxon>Asparagus</taxon>
    </lineage>
</organism>
<protein>
    <recommendedName>
        <fullName evidence="3">Serine aminopeptidase S33 domain-containing protein</fullName>
    </recommendedName>
</protein>
<evidence type="ECO:0000313" key="1">
    <source>
        <dbReference type="EMBL" id="ONK79631.1"/>
    </source>
</evidence>
<dbReference type="SUPFAM" id="SSF53474">
    <property type="entry name" value="alpha/beta-Hydrolases"/>
    <property type="match status" value="1"/>
</dbReference>
<reference evidence="2" key="1">
    <citation type="journal article" date="2017" name="Nat. Commun.">
        <title>The asparagus genome sheds light on the origin and evolution of a young Y chromosome.</title>
        <authorList>
            <person name="Harkess A."/>
            <person name="Zhou J."/>
            <person name="Xu C."/>
            <person name="Bowers J.E."/>
            <person name="Van der Hulst R."/>
            <person name="Ayyampalayam S."/>
            <person name="Mercati F."/>
            <person name="Riccardi P."/>
            <person name="McKain M.R."/>
            <person name="Kakrana A."/>
            <person name="Tang H."/>
            <person name="Ray J."/>
            <person name="Groenendijk J."/>
            <person name="Arikit S."/>
            <person name="Mathioni S.M."/>
            <person name="Nakano M."/>
            <person name="Shan H."/>
            <person name="Telgmann-Rauber A."/>
            <person name="Kanno A."/>
            <person name="Yue Z."/>
            <person name="Chen H."/>
            <person name="Li W."/>
            <person name="Chen Y."/>
            <person name="Xu X."/>
            <person name="Zhang Y."/>
            <person name="Luo S."/>
            <person name="Chen H."/>
            <person name="Gao J."/>
            <person name="Mao Z."/>
            <person name="Pires J.C."/>
            <person name="Luo M."/>
            <person name="Kudrna D."/>
            <person name="Wing R.A."/>
            <person name="Meyers B.C."/>
            <person name="Yi K."/>
            <person name="Kong H."/>
            <person name="Lavrijsen P."/>
            <person name="Sunseri F."/>
            <person name="Falavigna A."/>
            <person name="Ye Y."/>
            <person name="Leebens-Mack J.H."/>
            <person name="Chen G."/>
        </authorList>
    </citation>
    <scope>NUCLEOTIDE SEQUENCE [LARGE SCALE GENOMIC DNA]</scope>
    <source>
        <strain evidence="2">cv. DH0086</strain>
    </source>
</reference>
<sequence length="109" mass="11524">MVSPSPRPVNLAHLHPAVGPAPPAAVAGLVAVVRARFTESHPGSSRLTAAYLVEHGFAVAALDHRGHGLLATPLAPTSANMRTYGLMRRLRSYFDSVRDGHDPALPAFI</sequence>
<dbReference type="AlphaFoldDB" id="A0A5P1FSE6"/>